<evidence type="ECO:0000313" key="1">
    <source>
        <dbReference type="EMBL" id="QOI44583.1"/>
    </source>
</evidence>
<dbReference type="Gene3D" id="3.40.50.1010">
    <property type="entry name" value="5'-nuclease"/>
    <property type="match status" value="1"/>
</dbReference>
<organism evidence="1 2">
    <name type="scientific">Leptospira interrogans serovar Canicola</name>
    <dbReference type="NCBI Taxonomy" id="211880"/>
    <lineage>
        <taxon>Bacteria</taxon>
        <taxon>Pseudomonadati</taxon>
        <taxon>Spirochaetota</taxon>
        <taxon>Spirochaetia</taxon>
        <taxon>Leptospirales</taxon>
        <taxon>Leptospiraceae</taxon>
        <taxon>Leptospira</taxon>
    </lineage>
</organism>
<dbReference type="SUPFAM" id="SSF88723">
    <property type="entry name" value="PIN domain-like"/>
    <property type="match status" value="1"/>
</dbReference>
<accession>A0AAP9WFD8</accession>
<reference evidence="1" key="1">
    <citation type="submission" date="2019-09" db="EMBL/GenBank/DDBJ databases">
        <title>Comparative Genomics of Leptospira interrogans Reveals Genome Plasticity - A Common Adaptive Strategy for Survival in Various Hosts.</title>
        <authorList>
            <person name="Ramli S.R."/>
            <person name="Bunk B."/>
            <person name="Goris M."/>
            <person name="Bhuju S."/>
            <person name="Jarek M."/>
            <person name="Sproer C."/>
            <person name="Mustakim S."/>
            <person name="Strommenger B."/>
            <person name="Pessler F."/>
        </authorList>
    </citation>
    <scope>NUCLEOTIDE SEQUENCE</scope>
    <source>
        <strain evidence="1">782</strain>
    </source>
</reference>
<gene>
    <name evidence="1" type="ORF">Lepto782_17020</name>
</gene>
<dbReference type="InterPro" id="IPR029060">
    <property type="entry name" value="PIN-like_dom_sf"/>
</dbReference>
<proteinExistence type="predicted"/>
<protein>
    <submittedName>
        <fullName evidence="1">Type II toxin-antitoxin system VapC family toxin</fullName>
    </submittedName>
</protein>
<dbReference type="Proteomes" id="UP000663124">
    <property type="component" value="Chromosome 1"/>
</dbReference>
<evidence type="ECO:0000313" key="2">
    <source>
        <dbReference type="Proteomes" id="UP000663124"/>
    </source>
</evidence>
<name>A0AAP9WFD8_LEPIR</name>
<dbReference type="AlphaFoldDB" id="A0AAP9WFD8"/>
<dbReference type="EMBL" id="CP043884">
    <property type="protein sequence ID" value="QOI44583.1"/>
    <property type="molecule type" value="Genomic_DNA"/>
</dbReference>
<sequence length="33" mass="3993">MGSTAMYLNYTLVTNKEKHFHKIPDLKIENWIR</sequence>